<feature type="active site" evidence="4">
    <location>
        <position position="19"/>
    </location>
</feature>
<accession>A0A6A6P3R7</accession>
<keyword evidence="3" id="KW-0904">Protein phosphatase</keyword>
<evidence type="ECO:0000256" key="3">
    <source>
        <dbReference type="ARBA" id="ARBA00022912"/>
    </source>
</evidence>
<sequence>MSASSATPPSKPVSVLFVCLGNICRSPMAEGVFQHLTKPPGETHHPRVDRIDSCGTAGYHAGDPPDSRTMSTLSDNGITAYRHEARRFDPDDFRAFDYIFAMDRSNLSDLKRLRTRFVKHEAVAEEELGKLLMWGEFNGRTAKAEEVIDPYYGGKDGFDIVFEQMTRFSKHFLKHLEDA</sequence>
<feature type="domain" description="Phosphotyrosine protein phosphatase I" evidence="5">
    <location>
        <begin position="13"/>
        <end position="175"/>
    </location>
</feature>
<dbReference type="GO" id="GO:0004725">
    <property type="term" value="F:protein tyrosine phosphatase activity"/>
    <property type="evidence" value="ECO:0007669"/>
    <property type="project" value="InterPro"/>
</dbReference>
<keyword evidence="7" id="KW-1185">Reference proteome</keyword>
<name>A0A6A6P3R7_9PEZI</name>
<dbReference type="CDD" id="cd16343">
    <property type="entry name" value="LMWPTP"/>
    <property type="match status" value="1"/>
</dbReference>
<dbReference type="InterPro" id="IPR036196">
    <property type="entry name" value="Ptyr_pPase_sf"/>
</dbReference>
<dbReference type="Proteomes" id="UP000799766">
    <property type="component" value="Unassembled WGS sequence"/>
</dbReference>
<dbReference type="Pfam" id="PF01451">
    <property type="entry name" value="LMWPc"/>
    <property type="match status" value="1"/>
</dbReference>
<dbReference type="SUPFAM" id="SSF52788">
    <property type="entry name" value="Phosphotyrosine protein phosphatases I"/>
    <property type="match status" value="1"/>
</dbReference>
<protein>
    <submittedName>
        <fullName evidence="6">Phosphotyrosine protein phosphatase I superfamily</fullName>
    </submittedName>
</protein>
<evidence type="ECO:0000256" key="1">
    <source>
        <dbReference type="ARBA" id="ARBA00011063"/>
    </source>
</evidence>
<comment type="similarity">
    <text evidence="1">Belongs to the low molecular weight phosphotyrosine protein phosphatase family.</text>
</comment>
<proteinExistence type="inferred from homology"/>
<evidence type="ECO:0000259" key="5">
    <source>
        <dbReference type="SMART" id="SM00226"/>
    </source>
</evidence>
<reference evidence="6" key="1">
    <citation type="journal article" date="2020" name="Stud. Mycol.">
        <title>101 Dothideomycetes genomes: a test case for predicting lifestyles and emergence of pathogens.</title>
        <authorList>
            <person name="Haridas S."/>
            <person name="Albert R."/>
            <person name="Binder M."/>
            <person name="Bloem J."/>
            <person name="Labutti K."/>
            <person name="Salamov A."/>
            <person name="Andreopoulos B."/>
            <person name="Baker S."/>
            <person name="Barry K."/>
            <person name="Bills G."/>
            <person name="Bluhm B."/>
            <person name="Cannon C."/>
            <person name="Castanera R."/>
            <person name="Culley D."/>
            <person name="Daum C."/>
            <person name="Ezra D."/>
            <person name="Gonzalez J."/>
            <person name="Henrissat B."/>
            <person name="Kuo A."/>
            <person name="Liang C."/>
            <person name="Lipzen A."/>
            <person name="Lutzoni F."/>
            <person name="Magnuson J."/>
            <person name="Mondo S."/>
            <person name="Nolan M."/>
            <person name="Ohm R."/>
            <person name="Pangilinan J."/>
            <person name="Park H.-J."/>
            <person name="Ramirez L."/>
            <person name="Alfaro M."/>
            <person name="Sun H."/>
            <person name="Tritt A."/>
            <person name="Yoshinaga Y."/>
            <person name="Zwiers L.-H."/>
            <person name="Turgeon B."/>
            <person name="Goodwin S."/>
            <person name="Spatafora J."/>
            <person name="Crous P."/>
            <person name="Grigoriev I."/>
        </authorList>
    </citation>
    <scope>NUCLEOTIDE SEQUENCE</scope>
    <source>
        <strain evidence="6">ATCC 16933</strain>
    </source>
</reference>
<gene>
    <name evidence="6" type="ORF">BDY21DRAFT_283738</name>
</gene>
<dbReference type="AlphaFoldDB" id="A0A6A6P3R7"/>
<dbReference type="PRINTS" id="PR00719">
    <property type="entry name" value="LMWPTPASE"/>
</dbReference>
<dbReference type="OrthoDB" id="3388at2759"/>
<evidence type="ECO:0000256" key="4">
    <source>
        <dbReference type="PIRSR" id="PIRSR617867-1"/>
    </source>
</evidence>
<dbReference type="EMBL" id="MU001677">
    <property type="protein sequence ID" value="KAF2458670.1"/>
    <property type="molecule type" value="Genomic_DNA"/>
</dbReference>
<organism evidence="6 7">
    <name type="scientific">Lineolata rhizophorae</name>
    <dbReference type="NCBI Taxonomy" id="578093"/>
    <lineage>
        <taxon>Eukaryota</taxon>
        <taxon>Fungi</taxon>
        <taxon>Dikarya</taxon>
        <taxon>Ascomycota</taxon>
        <taxon>Pezizomycotina</taxon>
        <taxon>Dothideomycetes</taxon>
        <taxon>Dothideomycetes incertae sedis</taxon>
        <taxon>Lineolatales</taxon>
        <taxon>Lineolataceae</taxon>
        <taxon>Lineolata</taxon>
    </lineage>
</organism>
<feature type="active site" description="Proton donor" evidence="4">
    <location>
        <position position="149"/>
    </location>
</feature>
<dbReference type="PANTHER" id="PTHR11717">
    <property type="entry name" value="LOW MOLECULAR WEIGHT PROTEIN TYROSINE PHOSPHATASE"/>
    <property type="match status" value="1"/>
</dbReference>
<evidence type="ECO:0000313" key="6">
    <source>
        <dbReference type="EMBL" id="KAF2458670.1"/>
    </source>
</evidence>
<dbReference type="SMART" id="SM00226">
    <property type="entry name" value="LMWPc"/>
    <property type="match status" value="1"/>
</dbReference>
<feature type="active site" evidence="4">
    <location>
        <position position="25"/>
    </location>
</feature>
<dbReference type="PANTHER" id="PTHR11717:SF7">
    <property type="entry name" value="LOW MOLECULAR WEIGHT PHOSPHOTYROSINE PROTEIN PHOSPHATASE"/>
    <property type="match status" value="1"/>
</dbReference>
<dbReference type="InterPro" id="IPR023485">
    <property type="entry name" value="Ptyr_pPase"/>
</dbReference>
<evidence type="ECO:0000313" key="7">
    <source>
        <dbReference type="Proteomes" id="UP000799766"/>
    </source>
</evidence>
<evidence type="ECO:0000256" key="2">
    <source>
        <dbReference type="ARBA" id="ARBA00022801"/>
    </source>
</evidence>
<dbReference type="InterPro" id="IPR050438">
    <property type="entry name" value="LMW_PTPase"/>
</dbReference>
<dbReference type="InterPro" id="IPR017867">
    <property type="entry name" value="Tyr_phospatase_low_mol_wt"/>
</dbReference>
<dbReference type="Gene3D" id="3.40.50.2300">
    <property type="match status" value="1"/>
</dbReference>
<keyword evidence="2" id="KW-0378">Hydrolase</keyword>